<dbReference type="Pfam" id="PF02728">
    <property type="entry name" value="Cu_amine_oxidN3"/>
    <property type="match status" value="1"/>
</dbReference>
<protein>
    <recommendedName>
        <fullName evidence="9">Amine oxidase</fullName>
        <ecNumber evidence="9">1.4.3.-</ecNumber>
    </recommendedName>
</protein>
<dbReference type="EMBL" id="CAUOFW020002059">
    <property type="protein sequence ID" value="CAK9150847.1"/>
    <property type="molecule type" value="Genomic_DNA"/>
</dbReference>
<comment type="caution">
    <text evidence="15">The sequence shown here is derived from an EMBL/GenBank/DDBJ whole genome shotgun (WGS) entry which is preliminary data.</text>
</comment>
<feature type="signal peptide" evidence="10">
    <location>
        <begin position="1"/>
        <end position="23"/>
    </location>
</feature>
<keyword evidence="4 9" id="KW-0479">Metal-binding</keyword>
<comment type="similarity">
    <text evidence="2 9">Belongs to the copper/topaquinone oxidase family.</text>
</comment>
<comment type="cofactor">
    <cofactor evidence="9">
        <name>Cu cation</name>
        <dbReference type="ChEBI" id="CHEBI:23378"/>
    </cofactor>
    <text evidence="9">Contains 1 topaquinone per subunit.</text>
</comment>
<dbReference type="Pfam" id="PF02727">
    <property type="entry name" value="Cu_amine_oxidN2"/>
    <property type="match status" value="1"/>
</dbReference>
<evidence type="ECO:0000256" key="9">
    <source>
        <dbReference type="RuleBase" id="RU000672"/>
    </source>
</evidence>
<proteinExistence type="inferred from homology"/>
<evidence type="ECO:0000256" key="8">
    <source>
        <dbReference type="ARBA" id="ARBA00023157"/>
    </source>
</evidence>
<evidence type="ECO:0000256" key="4">
    <source>
        <dbReference type="ARBA" id="ARBA00022723"/>
    </source>
</evidence>
<dbReference type="SUPFAM" id="SSF54416">
    <property type="entry name" value="Amine oxidase N-terminal region"/>
    <property type="match status" value="2"/>
</dbReference>
<evidence type="ECO:0000256" key="2">
    <source>
        <dbReference type="ARBA" id="ARBA00007983"/>
    </source>
</evidence>
<comment type="PTM">
    <text evidence="9">Topaquinone (TPQ) is generated by copper-dependent autoxidation of a specific tyrosyl residue.</text>
</comment>
<dbReference type="EMBL" id="CAUOFW020009558">
    <property type="protein sequence ID" value="CAK9186374.1"/>
    <property type="molecule type" value="Genomic_DNA"/>
</dbReference>
<feature type="domain" description="Copper amine oxidase N2-terminal" evidence="11">
    <location>
        <begin position="27"/>
        <end position="113"/>
    </location>
</feature>
<evidence type="ECO:0000313" key="16">
    <source>
        <dbReference type="EMBL" id="CAK9186374.1"/>
    </source>
</evidence>
<dbReference type="GO" id="GO:0009308">
    <property type="term" value="P:amine metabolic process"/>
    <property type="evidence" value="ECO:0007669"/>
    <property type="project" value="UniProtKB-UniRule"/>
</dbReference>
<dbReference type="InterPro" id="IPR016182">
    <property type="entry name" value="Cu_amine_oxidase_N-reg"/>
</dbReference>
<keyword evidence="10" id="KW-0732">Signal</keyword>
<dbReference type="Proteomes" id="UP001642360">
    <property type="component" value="Unassembled WGS sequence"/>
</dbReference>
<evidence type="ECO:0000259" key="11">
    <source>
        <dbReference type="Pfam" id="PF02727"/>
    </source>
</evidence>
<dbReference type="EMBL" id="CAUOFW020002059">
    <property type="protein sequence ID" value="CAK9150849.1"/>
    <property type="molecule type" value="Genomic_DNA"/>
</dbReference>
<keyword evidence="6 9" id="KW-0560">Oxidoreductase</keyword>
<evidence type="ECO:0000256" key="10">
    <source>
        <dbReference type="SAM" id="SignalP"/>
    </source>
</evidence>
<dbReference type="EMBL" id="CAUOFW020002059">
    <property type="protein sequence ID" value="CAK9150848.1"/>
    <property type="molecule type" value="Genomic_DNA"/>
</dbReference>
<keyword evidence="5 9" id="KW-0801">TPQ</keyword>
<comment type="subunit">
    <text evidence="3">Homodimer.</text>
</comment>
<dbReference type="AlphaFoldDB" id="A0ABC8S6L5"/>
<evidence type="ECO:0000256" key="7">
    <source>
        <dbReference type="ARBA" id="ARBA00023008"/>
    </source>
</evidence>
<evidence type="ECO:0000259" key="12">
    <source>
        <dbReference type="Pfam" id="PF02728"/>
    </source>
</evidence>
<evidence type="ECO:0000313" key="17">
    <source>
        <dbReference type="Proteomes" id="UP001642360"/>
    </source>
</evidence>
<dbReference type="PANTHER" id="PTHR10638:SF71">
    <property type="entry name" value="AMINE OXIDASE"/>
    <property type="match status" value="1"/>
</dbReference>
<dbReference type="Gene3D" id="3.10.450.40">
    <property type="match status" value="2"/>
</dbReference>
<evidence type="ECO:0000313" key="14">
    <source>
        <dbReference type="EMBL" id="CAK9150848.1"/>
    </source>
</evidence>
<evidence type="ECO:0000256" key="1">
    <source>
        <dbReference type="ARBA" id="ARBA00001935"/>
    </source>
</evidence>
<dbReference type="GO" id="GO:0016641">
    <property type="term" value="F:oxidoreductase activity, acting on the CH-NH2 group of donors, oxygen as acceptor"/>
    <property type="evidence" value="ECO:0007669"/>
    <property type="project" value="UniProtKB-ARBA"/>
</dbReference>
<organism evidence="15 17">
    <name type="scientific">Ilex paraguariensis</name>
    <name type="common">yerba mate</name>
    <dbReference type="NCBI Taxonomy" id="185542"/>
    <lineage>
        <taxon>Eukaryota</taxon>
        <taxon>Viridiplantae</taxon>
        <taxon>Streptophyta</taxon>
        <taxon>Embryophyta</taxon>
        <taxon>Tracheophyta</taxon>
        <taxon>Spermatophyta</taxon>
        <taxon>Magnoliopsida</taxon>
        <taxon>eudicotyledons</taxon>
        <taxon>Gunneridae</taxon>
        <taxon>Pentapetalae</taxon>
        <taxon>asterids</taxon>
        <taxon>campanulids</taxon>
        <taxon>Aquifoliales</taxon>
        <taxon>Aquifoliaceae</taxon>
        <taxon>Ilex</taxon>
    </lineage>
</organism>
<keyword evidence="17" id="KW-1185">Reference proteome</keyword>
<dbReference type="InterPro" id="IPR015802">
    <property type="entry name" value="Cu_amine_oxidase_N3"/>
</dbReference>
<dbReference type="FunFam" id="3.10.450.40:FF:000012">
    <property type="entry name" value="Amine oxidase"/>
    <property type="match status" value="1"/>
</dbReference>
<dbReference type="GO" id="GO:0046872">
    <property type="term" value="F:metal ion binding"/>
    <property type="evidence" value="ECO:0007669"/>
    <property type="project" value="UniProtKB-KW"/>
</dbReference>
<name>A0ABC8S6L5_9AQUA</name>
<sequence>MASNLEIILFFFSLLLIFTLISTQQYHPLDPLTESELHQVQTIVKEANSIPHHNLTFNYVSLDEPDKPVVLSWLSNQPTKNPPRKALVIARIDHKTHEIIVDLQTNSISSDKIYHGCGFPIITFEEQEAANDLPFTYPPFMASIRRRGLKLEEVVCVSYTVGWFGEKTRPKRIVKVQCYYMDGTANLYMRPIEAITVTVDIDVMKIVGYRDRSLVPVPKADGTEYRRSSEKSLDGAPLKGITVRQPEGPSFTIDGHTVR</sequence>
<feature type="chain" id="PRO_5044720921" description="Amine oxidase" evidence="10">
    <location>
        <begin position="24"/>
        <end position="259"/>
    </location>
</feature>
<evidence type="ECO:0000256" key="6">
    <source>
        <dbReference type="ARBA" id="ARBA00023002"/>
    </source>
</evidence>
<evidence type="ECO:0000313" key="13">
    <source>
        <dbReference type="EMBL" id="CAK9150847.1"/>
    </source>
</evidence>
<keyword evidence="7 9" id="KW-0186">Copper</keyword>
<feature type="domain" description="Copper amine oxidase N3-terminal" evidence="12">
    <location>
        <begin position="120"/>
        <end position="217"/>
    </location>
</feature>
<keyword evidence="8" id="KW-1015">Disulfide bond</keyword>
<reference evidence="15 17" key="1">
    <citation type="submission" date="2024-02" db="EMBL/GenBank/DDBJ databases">
        <authorList>
            <person name="Vignale AGUSTIN F."/>
            <person name="Sosa J E."/>
            <person name="Modenutti C."/>
        </authorList>
    </citation>
    <scope>NUCLEOTIDE SEQUENCE [LARGE SCALE GENOMIC DNA]</scope>
</reference>
<evidence type="ECO:0000256" key="3">
    <source>
        <dbReference type="ARBA" id="ARBA00011738"/>
    </source>
</evidence>
<comment type="cofactor">
    <cofactor evidence="1">
        <name>Cu cation</name>
        <dbReference type="ChEBI" id="CHEBI:23378"/>
    </cofactor>
</comment>
<dbReference type="EC" id="1.4.3.-" evidence="9"/>
<evidence type="ECO:0000256" key="5">
    <source>
        <dbReference type="ARBA" id="ARBA00022772"/>
    </source>
</evidence>
<dbReference type="FunFam" id="3.10.450.40:FF:000005">
    <property type="entry name" value="Amine oxidase"/>
    <property type="match status" value="1"/>
</dbReference>
<gene>
    <name evidence="13" type="ORF">ILEXP_LOCUS18998</name>
    <name evidence="14" type="ORF">ILEXP_LOCUS18999</name>
    <name evidence="15" type="ORF">ILEXP_LOCUS19000</name>
    <name evidence="16" type="ORF">ILEXP_LOCUS56863</name>
</gene>
<accession>A0ABC8S6L5</accession>
<dbReference type="PANTHER" id="PTHR10638">
    <property type="entry name" value="COPPER AMINE OXIDASE"/>
    <property type="match status" value="1"/>
</dbReference>
<dbReference type="InterPro" id="IPR000269">
    <property type="entry name" value="Cu_amine_oxidase"/>
</dbReference>
<dbReference type="InterPro" id="IPR015800">
    <property type="entry name" value="Cu_amine_oxidase_N2"/>
</dbReference>
<evidence type="ECO:0000313" key="15">
    <source>
        <dbReference type="EMBL" id="CAK9150849.1"/>
    </source>
</evidence>